<dbReference type="PROSITE" id="PS50850">
    <property type="entry name" value="MFS"/>
    <property type="match status" value="1"/>
</dbReference>
<dbReference type="GO" id="GO:1990961">
    <property type="term" value="P:xenobiotic detoxification by transmembrane export across the plasma membrane"/>
    <property type="evidence" value="ECO:0007669"/>
    <property type="project" value="InterPro"/>
</dbReference>
<feature type="domain" description="Major facilitator superfamily (MFS) profile" evidence="9">
    <location>
        <begin position="13"/>
        <end position="395"/>
    </location>
</feature>
<dbReference type="OrthoDB" id="9800416at2"/>
<dbReference type="Pfam" id="PF07690">
    <property type="entry name" value="MFS_1"/>
    <property type="match status" value="1"/>
</dbReference>
<dbReference type="Gene3D" id="1.20.1720.10">
    <property type="entry name" value="Multidrug resistance protein D"/>
    <property type="match status" value="1"/>
</dbReference>
<dbReference type="PROSITE" id="PS00216">
    <property type="entry name" value="SUGAR_TRANSPORT_1"/>
    <property type="match status" value="1"/>
</dbReference>
<feature type="transmembrane region" description="Helical" evidence="8">
    <location>
        <begin position="341"/>
        <end position="366"/>
    </location>
</feature>
<evidence type="ECO:0000256" key="7">
    <source>
        <dbReference type="ARBA" id="ARBA00023136"/>
    </source>
</evidence>
<dbReference type="PANTHER" id="PTHR23502:SF132">
    <property type="entry name" value="POLYAMINE TRANSPORTER 2-RELATED"/>
    <property type="match status" value="1"/>
</dbReference>
<comment type="caution">
    <text evidence="8">Lacks conserved residue(s) required for the propagation of feature annotation.</text>
</comment>
<evidence type="ECO:0000256" key="4">
    <source>
        <dbReference type="ARBA" id="ARBA00022475"/>
    </source>
</evidence>
<keyword evidence="11" id="KW-1185">Reference proteome</keyword>
<feature type="transmembrane region" description="Helical" evidence="8">
    <location>
        <begin position="288"/>
        <end position="306"/>
    </location>
</feature>
<comment type="subcellular location">
    <subcellularLocation>
        <location evidence="8">Cell inner membrane</location>
        <topology evidence="8">Multi-pass membrane protein</topology>
    </subcellularLocation>
    <subcellularLocation>
        <location evidence="1">Cell membrane</location>
        <topology evidence="1">Multi-pass membrane protein</topology>
    </subcellularLocation>
</comment>
<feature type="transmembrane region" description="Helical" evidence="8">
    <location>
        <begin position="168"/>
        <end position="186"/>
    </location>
</feature>
<dbReference type="NCBIfam" id="TIGR00710">
    <property type="entry name" value="efflux_Bcr_CflA"/>
    <property type="match status" value="1"/>
</dbReference>
<evidence type="ECO:0000313" key="11">
    <source>
        <dbReference type="Proteomes" id="UP000269157"/>
    </source>
</evidence>
<keyword evidence="3 8" id="KW-0813">Transport</keyword>
<proteinExistence type="inferred from homology"/>
<dbReference type="AlphaFoldDB" id="A0A497VNR9"/>
<feature type="transmembrane region" description="Helical" evidence="8">
    <location>
        <begin position="80"/>
        <end position="97"/>
    </location>
</feature>
<dbReference type="InterPro" id="IPR005829">
    <property type="entry name" value="Sugar_transporter_CS"/>
</dbReference>
<dbReference type="InterPro" id="IPR020846">
    <property type="entry name" value="MFS_dom"/>
</dbReference>
<evidence type="ECO:0000256" key="3">
    <source>
        <dbReference type="ARBA" id="ARBA00022448"/>
    </source>
</evidence>
<keyword evidence="4" id="KW-1003">Cell membrane</keyword>
<sequence length="395" mass="41671">MNRPTRRLSQPEFIALIAATMALTAFSIDSMLPALPDIAHALSPDAPNRAQLVLTSFVLGMGIGTIVTGPLSDSFGRKPVIFGGALLYIIGAAMAGQAESLETMLASRIVQGLGVAGPRVVAIAIVRDQYEGRSMAAIMSYAMMIFTLVPAVAPLVGSYIIAGFGWRAVFYSFVLFAVLVIGWLMIRQPETLPLEARRPFRLASLVAATKECFSHKVFTLSTLLQVLSLGMLFGCLSSTQQIFETSFGRADTFPRWFALIALVAGTASILNARLVVRLGMQRMISVGFGMQIFFSVAVLLAGLFAVVPFPLYIVWTISLFFMAGLVIGNLNALAMEPVGHIAGLAASVLGAVATVLGAAIAAPIGLAFDGTPLPLAVGTSILSVIGYAIVKGGLR</sequence>
<keyword evidence="7 8" id="KW-0472">Membrane</keyword>
<comment type="caution">
    <text evidence="10">The sequence shown here is derived from an EMBL/GenBank/DDBJ whole genome shotgun (WGS) entry which is preliminary data.</text>
</comment>
<protein>
    <recommendedName>
        <fullName evidence="8">Bcr/CflA family efflux transporter</fullName>
    </recommendedName>
</protein>
<keyword evidence="8" id="KW-0997">Cell inner membrane</keyword>
<dbReference type="CDD" id="cd17320">
    <property type="entry name" value="MFS_MdfA_MDR_like"/>
    <property type="match status" value="1"/>
</dbReference>
<dbReference type="RefSeq" id="WP_121025292.1">
    <property type="nucleotide sequence ID" value="NZ_RCCE01000004.1"/>
</dbReference>
<reference evidence="10 11" key="1">
    <citation type="submission" date="2018-10" db="EMBL/GenBank/DDBJ databases">
        <title>Genomic Encyclopedia of Archaeal and Bacterial Type Strains, Phase II (KMG-II): from individual species to whole genera.</title>
        <authorList>
            <person name="Goeker M."/>
        </authorList>
    </citation>
    <scope>NUCLEOTIDE SEQUENCE [LARGE SCALE GENOMIC DNA]</scope>
    <source>
        <strain evidence="10 11">DSM 29466</strain>
    </source>
</reference>
<evidence type="ECO:0000256" key="2">
    <source>
        <dbReference type="ARBA" id="ARBA00006236"/>
    </source>
</evidence>
<name>A0A497VNR9_9RHOB</name>
<keyword evidence="5 8" id="KW-0812">Transmembrane</keyword>
<dbReference type="GO" id="GO:0042910">
    <property type="term" value="F:xenobiotic transmembrane transporter activity"/>
    <property type="evidence" value="ECO:0007669"/>
    <property type="project" value="InterPro"/>
</dbReference>
<keyword evidence="6 8" id="KW-1133">Transmembrane helix</keyword>
<dbReference type="SUPFAM" id="SSF103473">
    <property type="entry name" value="MFS general substrate transporter"/>
    <property type="match status" value="1"/>
</dbReference>
<feature type="transmembrane region" description="Helical" evidence="8">
    <location>
        <begin position="138"/>
        <end position="162"/>
    </location>
</feature>
<evidence type="ECO:0000256" key="5">
    <source>
        <dbReference type="ARBA" id="ARBA00022692"/>
    </source>
</evidence>
<dbReference type="GO" id="GO:0005886">
    <property type="term" value="C:plasma membrane"/>
    <property type="evidence" value="ECO:0007669"/>
    <property type="project" value="UniProtKB-SubCell"/>
</dbReference>
<dbReference type="InterPro" id="IPR004812">
    <property type="entry name" value="Efflux_drug-R_Bcr/CmlA"/>
</dbReference>
<dbReference type="EMBL" id="RCCE01000004">
    <property type="protein sequence ID" value="RLJ41835.1"/>
    <property type="molecule type" value="Genomic_DNA"/>
</dbReference>
<accession>A0A497VNR9</accession>
<comment type="similarity">
    <text evidence="2 8">Belongs to the major facilitator superfamily. Bcr/CmlA family.</text>
</comment>
<evidence type="ECO:0000313" key="10">
    <source>
        <dbReference type="EMBL" id="RLJ41835.1"/>
    </source>
</evidence>
<evidence type="ECO:0000256" key="1">
    <source>
        <dbReference type="ARBA" id="ARBA00004651"/>
    </source>
</evidence>
<evidence type="ECO:0000256" key="8">
    <source>
        <dbReference type="RuleBase" id="RU365088"/>
    </source>
</evidence>
<feature type="transmembrane region" description="Helical" evidence="8">
    <location>
        <begin position="51"/>
        <end position="68"/>
    </location>
</feature>
<evidence type="ECO:0000256" key="6">
    <source>
        <dbReference type="ARBA" id="ARBA00022989"/>
    </source>
</evidence>
<evidence type="ECO:0000259" key="9">
    <source>
        <dbReference type="PROSITE" id="PS50850"/>
    </source>
</evidence>
<dbReference type="PANTHER" id="PTHR23502">
    <property type="entry name" value="MAJOR FACILITATOR SUPERFAMILY"/>
    <property type="match status" value="1"/>
</dbReference>
<feature type="transmembrane region" description="Helical" evidence="8">
    <location>
        <begin position="372"/>
        <end position="390"/>
    </location>
</feature>
<feature type="transmembrane region" description="Helical" evidence="8">
    <location>
        <begin position="256"/>
        <end position="276"/>
    </location>
</feature>
<feature type="transmembrane region" description="Helical" evidence="8">
    <location>
        <begin position="312"/>
        <end position="334"/>
    </location>
</feature>
<dbReference type="InterPro" id="IPR011701">
    <property type="entry name" value="MFS"/>
</dbReference>
<organism evidence="10 11">
    <name type="scientific">Litoreibacter meonggei</name>
    <dbReference type="NCBI Taxonomy" id="1049199"/>
    <lineage>
        <taxon>Bacteria</taxon>
        <taxon>Pseudomonadati</taxon>
        <taxon>Pseudomonadota</taxon>
        <taxon>Alphaproteobacteria</taxon>
        <taxon>Rhodobacterales</taxon>
        <taxon>Roseobacteraceae</taxon>
        <taxon>Litoreibacter</taxon>
    </lineage>
</organism>
<gene>
    <name evidence="10" type="ORF">BCF46_2805</name>
</gene>
<dbReference type="InterPro" id="IPR036259">
    <property type="entry name" value="MFS_trans_sf"/>
</dbReference>
<dbReference type="Proteomes" id="UP000269157">
    <property type="component" value="Unassembled WGS sequence"/>
</dbReference>